<proteinExistence type="predicted"/>
<organism evidence="2">
    <name type="scientific">marine sediment metagenome</name>
    <dbReference type="NCBI Taxonomy" id="412755"/>
    <lineage>
        <taxon>unclassified sequences</taxon>
        <taxon>metagenomes</taxon>
        <taxon>ecological metagenomes</taxon>
    </lineage>
</organism>
<feature type="region of interest" description="Disordered" evidence="1">
    <location>
        <begin position="1"/>
        <end position="30"/>
    </location>
</feature>
<dbReference type="EMBL" id="LAZR01002978">
    <property type="protein sequence ID" value="KKN23363.1"/>
    <property type="molecule type" value="Genomic_DNA"/>
</dbReference>
<dbReference type="AlphaFoldDB" id="A0A0F9S1Z9"/>
<comment type="caution">
    <text evidence="2">The sequence shown here is derived from an EMBL/GenBank/DDBJ whole genome shotgun (WGS) entry which is preliminary data.</text>
</comment>
<feature type="compositionally biased region" description="Basic and acidic residues" evidence="1">
    <location>
        <begin position="8"/>
        <end position="30"/>
    </location>
</feature>
<protein>
    <submittedName>
        <fullName evidence="2">Uncharacterized protein</fullName>
    </submittedName>
</protein>
<sequence length="30" mass="3368">EAAQPASQRREAAPKVIKRKSDGKLYVRVD</sequence>
<name>A0A0F9S1Z9_9ZZZZ</name>
<evidence type="ECO:0000313" key="2">
    <source>
        <dbReference type="EMBL" id="KKN23363.1"/>
    </source>
</evidence>
<evidence type="ECO:0000256" key="1">
    <source>
        <dbReference type="SAM" id="MobiDB-lite"/>
    </source>
</evidence>
<feature type="non-terminal residue" evidence="2">
    <location>
        <position position="1"/>
    </location>
</feature>
<accession>A0A0F9S1Z9</accession>
<gene>
    <name evidence="2" type="ORF">LCGC14_0905620</name>
</gene>
<reference evidence="2" key="1">
    <citation type="journal article" date="2015" name="Nature">
        <title>Complex archaea that bridge the gap between prokaryotes and eukaryotes.</title>
        <authorList>
            <person name="Spang A."/>
            <person name="Saw J.H."/>
            <person name="Jorgensen S.L."/>
            <person name="Zaremba-Niedzwiedzka K."/>
            <person name="Martijn J."/>
            <person name="Lind A.E."/>
            <person name="van Eijk R."/>
            <person name="Schleper C."/>
            <person name="Guy L."/>
            <person name="Ettema T.J."/>
        </authorList>
    </citation>
    <scope>NUCLEOTIDE SEQUENCE</scope>
</reference>